<feature type="active site" description="Nucleophile" evidence="6">
    <location>
        <position position="472"/>
    </location>
</feature>
<feature type="binding site" evidence="7">
    <location>
        <position position="514"/>
    </location>
    <ligand>
        <name>L-glutamate</name>
        <dbReference type="ChEBI" id="CHEBI:29985"/>
    </ligand>
</feature>
<feature type="binding site" evidence="7">
    <location>
        <begin position="542"/>
        <end position="543"/>
    </location>
    <ligand>
        <name>L-glutamate</name>
        <dbReference type="ChEBI" id="CHEBI:29985"/>
    </ligand>
</feature>
<dbReference type="GO" id="GO:0006751">
    <property type="term" value="P:glutathione catabolic process"/>
    <property type="evidence" value="ECO:0007669"/>
    <property type="project" value="UniProtKB-UniRule"/>
</dbReference>
<protein>
    <recommendedName>
        <fullName evidence="8">Glutathione hydrolase</fullName>
        <ecNumber evidence="8">2.3.2.2</ecNumber>
        <ecNumber evidence="8">3.4.19.13</ecNumber>
    </recommendedName>
    <alternativeName>
        <fullName evidence="8">Gamma-glutamyltransferase</fullName>
    </alternativeName>
    <alternativeName>
        <fullName evidence="8">Gamma-glutamyltranspeptidase</fullName>
    </alternativeName>
</protein>
<dbReference type="InterPro" id="IPR043137">
    <property type="entry name" value="GGT_ssub_C"/>
</dbReference>
<dbReference type="GeneID" id="87805962"/>
<feature type="binding site" evidence="7">
    <location>
        <position position="201"/>
    </location>
    <ligand>
        <name>L-glutamate</name>
        <dbReference type="ChEBI" id="CHEBI:29985"/>
    </ligand>
</feature>
<dbReference type="Gene3D" id="1.10.246.130">
    <property type="match status" value="1"/>
</dbReference>
<dbReference type="EMBL" id="CP086715">
    <property type="protein sequence ID" value="WOO79181.1"/>
    <property type="molecule type" value="Genomic_DNA"/>
</dbReference>
<dbReference type="PANTHER" id="PTHR11686">
    <property type="entry name" value="GAMMA GLUTAMYL TRANSPEPTIDASE"/>
    <property type="match status" value="1"/>
</dbReference>
<evidence type="ECO:0000313" key="9">
    <source>
        <dbReference type="EMBL" id="WOO79181.1"/>
    </source>
</evidence>
<comment type="catalytic activity">
    <reaction evidence="1 8">
        <text>an S-substituted glutathione + H2O = an S-substituted L-cysteinylglycine + L-glutamate</text>
        <dbReference type="Rhea" id="RHEA:59468"/>
        <dbReference type="ChEBI" id="CHEBI:15377"/>
        <dbReference type="ChEBI" id="CHEBI:29985"/>
        <dbReference type="ChEBI" id="CHEBI:90779"/>
        <dbReference type="ChEBI" id="CHEBI:143103"/>
        <dbReference type="EC" id="3.4.19.13"/>
    </reaction>
</comment>
<dbReference type="Pfam" id="PF01019">
    <property type="entry name" value="G_glu_transpept"/>
    <property type="match status" value="2"/>
</dbReference>
<evidence type="ECO:0000256" key="6">
    <source>
        <dbReference type="PIRSR" id="PIRSR600101-1"/>
    </source>
</evidence>
<dbReference type="EC" id="3.4.19.13" evidence="8"/>
<dbReference type="EC" id="2.3.2.2" evidence="8"/>
<evidence type="ECO:0000256" key="1">
    <source>
        <dbReference type="ARBA" id="ARBA00001049"/>
    </source>
</evidence>
<feature type="binding site" evidence="7">
    <location>
        <begin position="490"/>
        <end position="492"/>
    </location>
    <ligand>
        <name>L-glutamate</name>
        <dbReference type="ChEBI" id="CHEBI:29985"/>
    </ligand>
</feature>
<comment type="pathway">
    <text evidence="3 8">Sulfur metabolism; glutathione metabolism.</text>
</comment>
<evidence type="ECO:0000256" key="3">
    <source>
        <dbReference type="ARBA" id="ARBA00005115"/>
    </source>
</evidence>
<keyword evidence="8 9" id="KW-0378">Hydrolase</keyword>
<dbReference type="RefSeq" id="XP_062625213.1">
    <property type="nucleotide sequence ID" value="XM_062769229.1"/>
</dbReference>
<dbReference type="PRINTS" id="PR01210">
    <property type="entry name" value="GGTRANSPTASE"/>
</dbReference>
<reference evidence="9" key="1">
    <citation type="submission" date="2023-10" db="EMBL/GenBank/DDBJ databases">
        <authorList>
            <person name="Noh H."/>
        </authorList>
    </citation>
    <scope>NUCLEOTIDE SEQUENCE</scope>
    <source>
        <strain evidence="9">DUCC4014</strain>
    </source>
</reference>
<comment type="similarity">
    <text evidence="4">Belongs to the gamma-glutamyltransferase family.</text>
</comment>
<evidence type="ECO:0000256" key="7">
    <source>
        <dbReference type="PIRSR" id="PIRSR600101-2"/>
    </source>
</evidence>
<dbReference type="GO" id="GO:0000324">
    <property type="term" value="C:fungal-type vacuole"/>
    <property type="evidence" value="ECO:0007669"/>
    <property type="project" value="TreeGrafter"/>
</dbReference>
<dbReference type="InterPro" id="IPR043138">
    <property type="entry name" value="GGT_lsub"/>
</dbReference>
<comment type="catalytic activity">
    <reaction evidence="2 8">
        <text>glutathione + H2O = L-cysteinylglycine + L-glutamate</text>
        <dbReference type="Rhea" id="RHEA:28807"/>
        <dbReference type="ChEBI" id="CHEBI:15377"/>
        <dbReference type="ChEBI" id="CHEBI:29985"/>
        <dbReference type="ChEBI" id="CHEBI:57925"/>
        <dbReference type="ChEBI" id="CHEBI:61694"/>
        <dbReference type="EC" id="3.4.19.13"/>
    </reaction>
</comment>
<gene>
    <name evidence="9" type="primary">ggt1_0</name>
    <name evidence="9" type="ORF">LOC62_02G002715</name>
</gene>
<evidence type="ECO:0000256" key="8">
    <source>
        <dbReference type="RuleBase" id="RU368068"/>
    </source>
</evidence>
<dbReference type="GO" id="GO:0005886">
    <property type="term" value="C:plasma membrane"/>
    <property type="evidence" value="ECO:0007669"/>
    <property type="project" value="TreeGrafter"/>
</dbReference>
<accession>A0AAF1BG47</accession>
<proteinExistence type="inferred from homology"/>
<dbReference type="InterPro" id="IPR029055">
    <property type="entry name" value="Ntn_hydrolases_N"/>
</dbReference>
<evidence type="ECO:0000313" key="10">
    <source>
        <dbReference type="Proteomes" id="UP000827549"/>
    </source>
</evidence>
<dbReference type="Gene3D" id="3.60.20.40">
    <property type="match status" value="1"/>
</dbReference>
<comment type="function">
    <text evidence="8">Cleaves the gamma-glutamyl peptide bond of glutathione and glutathione conjugates.</text>
</comment>
<dbReference type="GO" id="GO:0036374">
    <property type="term" value="F:glutathione hydrolase activity"/>
    <property type="evidence" value="ECO:0007669"/>
    <property type="project" value="UniProtKB-UniRule"/>
</dbReference>
<sequence>MSETAPLLPPPTTAAHAPSLAQRVRRSLSAEDDCHRPAFRRWAPYVLILLVGLGAGWGAATGYHHVRGRKDDGPMVPPIYKLPPTELTPPPQPTGLPRNPAYLLGPGRAAVASEDKTCSELGLTILKEKNGTAVDAAITTTLCIGLLNAFSSGIGGGGFALVSLPKGQSYDTESDVGDDVQLLIGDRDKARDARVVAVDFRETAPAAATKDMYKNAGRYASQVGGLAVGTPGELRGLERAHKIYGRVEWAELVLPVARLARSYQVSRELARRIRTYGAFMLADPTWAAVYAPRGQLAIEGDWIARPTYADTLEVIARQGASALYEGEIAEDIIDTVKAHGGILTHKDLQGYKERVYPAISGTFAGQDIYTTDAPGSGGVMLGMLNILDGLSHTHNRSGCWDELSAHNTIEAMKFAFGARSEVTDPKFATNLTRLAEFRTKAWADEQRKKITYSTHGPGYYGLVHDTPLDHGTTHLSVIDQWGGAASVTSTVNLIWGSHVMCPKTGIILNDEQDDFAVPGVPDAFGLQPSPWNYPAPGKRPLSSTAPSVVFDKKGNVRAVLGGSGGSRIFPSVAQVLLNLQCGDDISAAVERPRLHNQVSPVITTLEVGPERPADAWLAALRARNHTIGEFDINVGASEVQAVLVDAKGRVFAASDSRKSGVAAAY</sequence>
<organism evidence="9 10">
    <name type="scientific">Vanrija pseudolonga</name>
    <dbReference type="NCBI Taxonomy" id="143232"/>
    <lineage>
        <taxon>Eukaryota</taxon>
        <taxon>Fungi</taxon>
        <taxon>Dikarya</taxon>
        <taxon>Basidiomycota</taxon>
        <taxon>Agaricomycotina</taxon>
        <taxon>Tremellomycetes</taxon>
        <taxon>Trichosporonales</taxon>
        <taxon>Trichosporonaceae</taxon>
        <taxon>Vanrija</taxon>
    </lineage>
</organism>
<dbReference type="GO" id="GO:0103068">
    <property type="term" value="F:leukotriene C4 gamma-glutamyl transferase activity"/>
    <property type="evidence" value="ECO:0007669"/>
    <property type="project" value="UniProtKB-EC"/>
</dbReference>
<name>A0AAF1BG47_9TREE</name>
<keyword evidence="8" id="KW-0012">Acyltransferase</keyword>
<dbReference type="Proteomes" id="UP000827549">
    <property type="component" value="Chromosome 2"/>
</dbReference>
<evidence type="ECO:0000256" key="4">
    <source>
        <dbReference type="ARBA" id="ARBA00009381"/>
    </source>
</evidence>
<keyword evidence="8" id="KW-0808">Transferase</keyword>
<comment type="catalytic activity">
    <reaction evidence="5 8">
        <text>an N-terminal (5-L-glutamyl)-[peptide] + an alpha-amino acid = 5-L-glutamyl amino acid + an N-terminal L-alpha-aminoacyl-[peptide]</text>
        <dbReference type="Rhea" id="RHEA:23904"/>
        <dbReference type="Rhea" id="RHEA-COMP:9780"/>
        <dbReference type="Rhea" id="RHEA-COMP:9795"/>
        <dbReference type="ChEBI" id="CHEBI:77644"/>
        <dbReference type="ChEBI" id="CHEBI:78597"/>
        <dbReference type="ChEBI" id="CHEBI:78599"/>
        <dbReference type="ChEBI" id="CHEBI:78608"/>
        <dbReference type="EC" id="2.3.2.2"/>
    </reaction>
</comment>
<evidence type="ECO:0000256" key="2">
    <source>
        <dbReference type="ARBA" id="ARBA00001089"/>
    </source>
</evidence>
<dbReference type="InterPro" id="IPR000101">
    <property type="entry name" value="GGT_peptidase"/>
</dbReference>
<dbReference type="SUPFAM" id="SSF56235">
    <property type="entry name" value="N-terminal nucleophile aminohydrolases (Ntn hydrolases)"/>
    <property type="match status" value="1"/>
</dbReference>
<evidence type="ECO:0000256" key="5">
    <source>
        <dbReference type="ARBA" id="ARBA00047417"/>
    </source>
</evidence>
<dbReference type="AlphaFoldDB" id="A0AAF1BG47"/>
<keyword evidence="10" id="KW-1185">Reference proteome</keyword>
<dbReference type="PANTHER" id="PTHR11686:SF9">
    <property type="entry name" value="RE13973P"/>
    <property type="match status" value="1"/>
</dbReference>
<dbReference type="FunFam" id="3.60.20.40:FF:000001">
    <property type="entry name" value="Gamma-glutamyltranspeptidase 1"/>
    <property type="match status" value="1"/>
</dbReference>
<feature type="binding site" evidence="7">
    <location>
        <position position="565"/>
    </location>
    <ligand>
        <name>L-glutamate</name>
        <dbReference type="ChEBI" id="CHEBI:29985"/>
    </ligand>
</feature>